<dbReference type="GO" id="GO:0008973">
    <property type="term" value="F:phosphopentomutase activity"/>
    <property type="evidence" value="ECO:0007669"/>
    <property type="project" value="TreeGrafter"/>
</dbReference>
<keyword evidence="21" id="KW-1185">Reference proteome</keyword>
<dbReference type="Pfam" id="PF00408">
    <property type="entry name" value="PGM_PMM_IV"/>
    <property type="match status" value="1"/>
</dbReference>
<dbReference type="KEGG" id="kpul:GXN76_09530"/>
<dbReference type="AlphaFoldDB" id="A0A7D4BFY6"/>
<dbReference type="PANTHER" id="PTHR45745:SF1">
    <property type="entry name" value="PHOSPHOGLUCOMUTASE 2B-RELATED"/>
    <property type="match status" value="1"/>
</dbReference>
<feature type="domain" description="Alpha-D-phosphohexomutase alpha/beta/alpha" evidence="17">
    <location>
        <begin position="39"/>
        <end position="177"/>
    </location>
</feature>
<feature type="domain" description="Alpha-D-phosphohexomutase C-terminal" evidence="16">
    <location>
        <begin position="488"/>
        <end position="539"/>
    </location>
</feature>
<dbReference type="EMBL" id="CP048104">
    <property type="protein sequence ID" value="QKG84692.1"/>
    <property type="molecule type" value="Genomic_DNA"/>
</dbReference>
<evidence type="ECO:0000256" key="1">
    <source>
        <dbReference type="ARBA" id="ARBA00000443"/>
    </source>
</evidence>
<dbReference type="Gene3D" id="3.30.310.50">
    <property type="entry name" value="Alpha-D-phosphohexomutase, C-terminal domain"/>
    <property type="match status" value="1"/>
</dbReference>
<evidence type="ECO:0000256" key="4">
    <source>
        <dbReference type="ARBA" id="ARBA00005189"/>
    </source>
</evidence>
<evidence type="ECO:0000256" key="15">
    <source>
        <dbReference type="RuleBase" id="RU004326"/>
    </source>
</evidence>
<organism evidence="20 21">
    <name type="scientific">Kroppenstedtia pulmonis</name>
    <dbReference type="NCBI Taxonomy" id="1380685"/>
    <lineage>
        <taxon>Bacteria</taxon>
        <taxon>Bacillati</taxon>
        <taxon>Bacillota</taxon>
        <taxon>Bacilli</taxon>
        <taxon>Bacillales</taxon>
        <taxon>Thermoactinomycetaceae</taxon>
        <taxon>Kroppenstedtia</taxon>
    </lineage>
</organism>
<evidence type="ECO:0000313" key="21">
    <source>
        <dbReference type="Proteomes" id="UP000503088"/>
    </source>
</evidence>
<feature type="domain" description="Alpha-D-phosphohexomutase alpha/beta/alpha" evidence="18">
    <location>
        <begin position="206"/>
        <end position="308"/>
    </location>
</feature>
<sequence length="567" mass="63873">MNILYRRWLRSESLEPDLRKELLSMTLSEIESAFHGYLNFGTAGIRGIMGAGTNRMNIYTVRRITEGLARSLYQHGESIKEKGIVIAYDSRHSSFRFAAEAAGLLACRGFQVHLFPSIRPTPLLSFAIRHLQAAGGIMVTASHNPSEYNGCKLYNEDGAQLTPMEAREITRHLEDIEDELSLPVWSLEKGKEQGFIQAVDPEVDESYTEQVLSLSFKGNSADNHRLRIIYTPFHGAGQPFVPSSLERLGFTQVWTVPEQSRPDPDFSTVDSPNPESKKAFNLAIQLGEQREADLIIGTDPDVDRLGLLARNQKGKFIRINGNQIGVLLLQYLLEHRSKEGLLPSNGVILKSVVTTDLAQEIAAAYQIRTENTLTGFKYIAEKIKEYDTTDRATFLFGFEESYGYLVGDFVRDKDAIQTAVLCCEMTAFYLKQNLTLPDVLNQLYRRFGVYEEDVYACSFRGQSGLEEARRLMDRLRCQPPGKIGSLPVTQVEDYQTGIGELPSSNMLKFHLAGGSWLAIRPSGTEPIIKFYVSIRSSKKRKTRSQFKQAKRWIKSLQKKGISITKVE</sequence>
<protein>
    <recommendedName>
        <fullName evidence="12">Phosphoglucomutase</fullName>
        <ecNumber evidence="6">5.4.2.2</ecNumber>
    </recommendedName>
    <alternativeName>
        <fullName evidence="14">Alpha-phosphoglucomutase</fullName>
    </alternativeName>
    <alternativeName>
        <fullName evidence="13">Glucose phosphomutase</fullName>
    </alternativeName>
</protein>
<keyword evidence="7" id="KW-0313">Glucose metabolism</keyword>
<gene>
    <name evidence="20" type="ORF">GXN76_09530</name>
</gene>
<comment type="similarity">
    <text evidence="5 15">Belongs to the phosphohexose mutase family.</text>
</comment>
<dbReference type="GO" id="GO:0004614">
    <property type="term" value="F:phosphoglucomutase activity"/>
    <property type="evidence" value="ECO:0007669"/>
    <property type="project" value="UniProtKB-EC"/>
</dbReference>
<evidence type="ECO:0000256" key="9">
    <source>
        <dbReference type="ARBA" id="ARBA00022723"/>
    </source>
</evidence>
<evidence type="ECO:0000256" key="13">
    <source>
        <dbReference type="ARBA" id="ARBA00041398"/>
    </source>
</evidence>
<comment type="cofactor">
    <cofactor evidence="2">
        <name>Mg(2+)</name>
        <dbReference type="ChEBI" id="CHEBI:18420"/>
    </cofactor>
</comment>
<dbReference type="PRINTS" id="PR00509">
    <property type="entry name" value="PGMPMM"/>
</dbReference>
<dbReference type="Pfam" id="PF02880">
    <property type="entry name" value="PGM_PMM_III"/>
    <property type="match status" value="1"/>
</dbReference>
<comment type="pathway">
    <text evidence="3">Glycolipid metabolism; diglucosyl-diacylglycerol biosynthesis.</text>
</comment>
<keyword evidence="8" id="KW-0597">Phosphoprotein</keyword>
<dbReference type="EC" id="5.4.2.2" evidence="6"/>
<dbReference type="PROSITE" id="PS00710">
    <property type="entry name" value="PGM_PMM"/>
    <property type="match status" value="1"/>
</dbReference>
<dbReference type="Gene3D" id="3.40.120.10">
    <property type="entry name" value="Alpha-D-Glucose-1,6-Bisphosphate, subunit A, domain 3"/>
    <property type="match status" value="3"/>
</dbReference>
<keyword evidence="7" id="KW-0119">Carbohydrate metabolism</keyword>
<keyword evidence="11" id="KW-0413">Isomerase</keyword>
<proteinExistence type="inferred from homology"/>
<evidence type="ECO:0000256" key="3">
    <source>
        <dbReference type="ARBA" id="ARBA00005164"/>
    </source>
</evidence>
<dbReference type="GO" id="GO:0006166">
    <property type="term" value="P:purine ribonucleoside salvage"/>
    <property type="evidence" value="ECO:0007669"/>
    <property type="project" value="TreeGrafter"/>
</dbReference>
<evidence type="ECO:0000256" key="11">
    <source>
        <dbReference type="ARBA" id="ARBA00023235"/>
    </source>
</evidence>
<evidence type="ECO:0000256" key="14">
    <source>
        <dbReference type="ARBA" id="ARBA00041467"/>
    </source>
</evidence>
<evidence type="ECO:0000256" key="10">
    <source>
        <dbReference type="ARBA" id="ARBA00022842"/>
    </source>
</evidence>
<dbReference type="CDD" id="cd05799">
    <property type="entry name" value="PGM2"/>
    <property type="match status" value="1"/>
</dbReference>
<dbReference type="InterPro" id="IPR005843">
    <property type="entry name" value="A-D-PHexomutase_C"/>
</dbReference>
<reference evidence="20 21" key="1">
    <citation type="submission" date="2020-01" db="EMBL/GenBank/DDBJ databases">
        <authorList>
            <person name="Gulvik C.A."/>
            <person name="Batra D.G."/>
        </authorList>
    </citation>
    <scope>NUCLEOTIDE SEQUENCE [LARGE SCALE GENOMIC DNA]</scope>
    <source>
        <strain evidence="20 21">W9323</strain>
    </source>
</reference>
<evidence type="ECO:0000256" key="2">
    <source>
        <dbReference type="ARBA" id="ARBA00001946"/>
    </source>
</evidence>
<evidence type="ECO:0000259" key="16">
    <source>
        <dbReference type="Pfam" id="PF00408"/>
    </source>
</evidence>
<evidence type="ECO:0000259" key="18">
    <source>
        <dbReference type="Pfam" id="PF02879"/>
    </source>
</evidence>
<dbReference type="Pfam" id="PF02879">
    <property type="entry name" value="PGM_PMM_II"/>
    <property type="match status" value="1"/>
</dbReference>
<evidence type="ECO:0000256" key="6">
    <source>
        <dbReference type="ARBA" id="ARBA00012728"/>
    </source>
</evidence>
<evidence type="ECO:0000259" key="19">
    <source>
        <dbReference type="Pfam" id="PF02880"/>
    </source>
</evidence>
<dbReference type="Proteomes" id="UP000503088">
    <property type="component" value="Chromosome"/>
</dbReference>
<name>A0A7D4BFY6_9BACL</name>
<keyword evidence="10 15" id="KW-0460">Magnesium</keyword>
<dbReference type="SUPFAM" id="SSF55957">
    <property type="entry name" value="Phosphoglucomutase, C-terminal domain"/>
    <property type="match status" value="1"/>
</dbReference>
<evidence type="ECO:0000256" key="8">
    <source>
        <dbReference type="ARBA" id="ARBA00022553"/>
    </source>
</evidence>
<comment type="pathway">
    <text evidence="4">Lipid metabolism.</text>
</comment>
<dbReference type="InterPro" id="IPR016055">
    <property type="entry name" value="A-D-PHexomutase_a/b/a-I/II/III"/>
</dbReference>
<keyword evidence="9 15" id="KW-0479">Metal-binding</keyword>
<evidence type="ECO:0000256" key="7">
    <source>
        <dbReference type="ARBA" id="ARBA00022526"/>
    </source>
</evidence>
<dbReference type="InterPro" id="IPR016066">
    <property type="entry name" value="A-D-PHexomutase_CS"/>
</dbReference>
<dbReference type="GO" id="GO:0006006">
    <property type="term" value="P:glucose metabolic process"/>
    <property type="evidence" value="ECO:0007669"/>
    <property type="project" value="UniProtKB-KW"/>
</dbReference>
<evidence type="ECO:0000256" key="5">
    <source>
        <dbReference type="ARBA" id="ARBA00010231"/>
    </source>
</evidence>
<dbReference type="PANTHER" id="PTHR45745">
    <property type="entry name" value="PHOSPHOMANNOMUTASE 45A"/>
    <property type="match status" value="1"/>
</dbReference>
<evidence type="ECO:0000313" key="20">
    <source>
        <dbReference type="EMBL" id="QKG84692.1"/>
    </source>
</evidence>
<comment type="catalytic activity">
    <reaction evidence="1">
        <text>alpha-D-glucose 1-phosphate = alpha-D-glucose 6-phosphate</text>
        <dbReference type="Rhea" id="RHEA:23536"/>
        <dbReference type="ChEBI" id="CHEBI:58225"/>
        <dbReference type="ChEBI" id="CHEBI:58601"/>
        <dbReference type="EC" id="5.4.2.2"/>
    </reaction>
</comment>
<dbReference type="InterPro" id="IPR005841">
    <property type="entry name" value="Alpha-D-phosphohexomutase_SF"/>
</dbReference>
<evidence type="ECO:0000256" key="12">
    <source>
        <dbReference type="ARBA" id="ARBA00039995"/>
    </source>
</evidence>
<dbReference type="RefSeq" id="WP_173222647.1">
    <property type="nucleotide sequence ID" value="NZ_CP048104.1"/>
</dbReference>
<evidence type="ECO:0000259" key="17">
    <source>
        <dbReference type="Pfam" id="PF02878"/>
    </source>
</evidence>
<dbReference type="InterPro" id="IPR005845">
    <property type="entry name" value="A-D-PHexomutase_a/b/a-II"/>
</dbReference>
<accession>A0A7D4BFY6</accession>
<dbReference type="Pfam" id="PF02878">
    <property type="entry name" value="PGM_PMM_I"/>
    <property type="match status" value="1"/>
</dbReference>
<feature type="domain" description="Alpha-D-phosphohexomutase alpha/beta/alpha" evidence="19">
    <location>
        <begin position="320"/>
        <end position="447"/>
    </location>
</feature>
<dbReference type="InterPro" id="IPR005846">
    <property type="entry name" value="A-D-PHexomutase_a/b/a-III"/>
</dbReference>
<dbReference type="SUPFAM" id="SSF53738">
    <property type="entry name" value="Phosphoglucomutase, first 3 domains"/>
    <property type="match status" value="3"/>
</dbReference>
<dbReference type="GO" id="GO:0000287">
    <property type="term" value="F:magnesium ion binding"/>
    <property type="evidence" value="ECO:0007669"/>
    <property type="project" value="InterPro"/>
</dbReference>
<dbReference type="InterPro" id="IPR005844">
    <property type="entry name" value="A-D-PHexomutase_a/b/a-I"/>
</dbReference>
<dbReference type="InterPro" id="IPR036900">
    <property type="entry name" value="A-D-PHexomutase_C_sf"/>
</dbReference>